<proteinExistence type="predicted"/>
<protein>
    <submittedName>
        <fullName evidence="2">Uncharacterized protein</fullName>
    </submittedName>
</protein>
<sequence>MVLILFLLLFFTGPETTAAKEDYRYAVLNVKINGQTKNATGILDFEECGYEAYKKVAFAFELHANETHVLECTLIWNFTRFERSPLEKDAKEGKLYFIVDKRDHEEGICEKERNESVREVLADFGKCLGNSRICHDLEHVEHGTISFEELKKKCASEGEGGVPIKWNESSSHDNLDEKESGKSYEIHKVGCKVDTVNSIYW</sequence>
<dbReference type="EMBL" id="JAUCMV010000003">
    <property type="protein sequence ID" value="KAK0414210.1"/>
    <property type="molecule type" value="Genomic_DNA"/>
</dbReference>
<comment type="caution">
    <text evidence="2">The sequence shown here is derived from an EMBL/GenBank/DDBJ whole genome shotgun (WGS) entry which is preliminary data.</text>
</comment>
<feature type="signal peptide" evidence="1">
    <location>
        <begin position="1"/>
        <end position="19"/>
    </location>
</feature>
<keyword evidence="3" id="KW-1185">Reference proteome</keyword>
<dbReference type="Proteomes" id="UP001175271">
    <property type="component" value="Unassembled WGS sequence"/>
</dbReference>
<gene>
    <name evidence="2" type="ORF">QR680_007204</name>
</gene>
<organism evidence="2 3">
    <name type="scientific">Steinernema hermaphroditum</name>
    <dbReference type="NCBI Taxonomy" id="289476"/>
    <lineage>
        <taxon>Eukaryota</taxon>
        <taxon>Metazoa</taxon>
        <taxon>Ecdysozoa</taxon>
        <taxon>Nematoda</taxon>
        <taxon>Chromadorea</taxon>
        <taxon>Rhabditida</taxon>
        <taxon>Tylenchina</taxon>
        <taxon>Panagrolaimomorpha</taxon>
        <taxon>Strongyloidoidea</taxon>
        <taxon>Steinernematidae</taxon>
        <taxon>Steinernema</taxon>
    </lineage>
</organism>
<dbReference type="AlphaFoldDB" id="A0AA39HZ86"/>
<evidence type="ECO:0000313" key="3">
    <source>
        <dbReference type="Proteomes" id="UP001175271"/>
    </source>
</evidence>
<accession>A0AA39HZ86</accession>
<evidence type="ECO:0000256" key="1">
    <source>
        <dbReference type="SAM" id="SignalP"/>
    </source>
</evidence>
<reference evidence="2" key="1">
    <citation type="submission" date="2023-06" db="EMBL/GenBank/DDBJ databases">
        <title>Genomic analysis of the entomopathogenic nematode Steinernema hermaphroditum.</title>
        <authorList>
            <person name="Schwarz E.M."/>
            <person name="Heppert J.K."/>
            <person name="Baniya A."/>
            <person name="Schwartz H.T."/>
            <person name="Tan C.-H."/>
            <person name="Antoshechkin I."/>
            <person name="Sternberg P.W."/>
            <person name="Goodrich-Blair H."/>
            <person name="Dillman A.R."/>
        </authorList>
    </citation>
    <scope>NUCLEOTIDE SEQUENCE</scope>
    <source>
        <strain evidence="2">PS9179</strain>
        <tissue evidence="2">Whole animal</tissue>
    </source>
</reference>
<name>A0AA39HZ86_9BILA</name>
<keyword evidence="1" id="KW-0732">Signal</keyword>
<feature type="chain" id="PRO_5041260894" evidence="1">
    <location>
        <begin position="20"/>
        <end position="201"/>
    </location>
</feature>
<evidence type="ECO:0000313" key="2">
    <source>
        <dbReference type="EMBL" id="KAK0414210.1"/>
    </source>
</evidence>